<dbReference type="NCBIfam" id="TIGR04514">
    <property type="entry name" value="GWxTD_dom"/>
    <property type="match status" value="1"/>
</dbReference>
<feature type="non-terminal residue" evidence="1">
    <location>
        <position position="164"/>
    </location>
</feature>
<dbReference type="InterPro" id="IPR030959">
    <property type="entry name" value="GWxTD_dom"/>
</dbReference>
<feature type="non-terminal residue" evidence="1">
    <location>
        <position position="1"/>
    </location>
</feature>
<gene>
    <name evidence="1" type="ORF">S12H4_24288</name>
</gene>
<reference evidence="1" key="1">
    <citation type="journal article" date="2014" name="Front. Microbiol.">
        <title>High frequency of phylogenetically diverse reductive dehalogenase-homologous genes in deep subseafloor sedimentary metagenomes.</title>
        <authorList>
            <person name="Kawai M."/>
            <person name="Futagami T."/>
            <person name="Toyoda A."/>
            <person name="Takaki Y."/>
            <person name="Nishi S."/>
            <person name="Hori S."/>
            <person name="Arai W."/>
            <person name="Tsubouchi T."/>
            <person name="Morono Y."/>
            <person name="Uchiyama I."/>
            <person name="Ito T."/>
            <person name="Fujiyama A."/>
            <person name="Inagaki F."/>
            <person name="Takami H."/>
        </authorList>
    </citation>
    <scope>NUCLEOTIDE SEQUENCE</scope>
    <source>
        <strain evidence="1">Expedition CK06-06</strain>
    </source>
</reference>
<comment type="caution">
    <text evidence="1">The sequence shown here is derived from an EMBL/GenBank/DDBJ whole genome shotgun (WGS) entry which is preliminary data.</text>
</comment>
<name>X1R7Q7_9ZZZZ</name>
<proteinExistence type="predicted"/>
<dbReference type="EMBL" id="BARW01013138">
    <property type="protein sequence ID" value="GAI76573.1"/>
    <property type="molecule type" value="Genomic_DNA"/>
</dbReference>
<dbReference type="AlphaFoldDB" id="X1R7Q7"/>
<sequence>KTDRGRIYIILGEPRDIERMVGEPEIYNAEIWFYQGLTKYGLPPGFNLVFYQKDGIGEYVLYSPVADGPQALMTSYFGDQADYLAAYRTLKKINPSLAQVSLSLIPGESARFSRPSLTSDILLMNIYRVPQKNLKDRYAEKFLRYKDIVEVDYTANYIDNDHSV</sequence>
<organism evidence="1">
    <name type="scientific">marine sediment metagenome</name>
    <dbReference type="NCBI Taxonomy" id="412755"/>
    <lineage>
        <taxon>unclassified sequences</taxon>
        <taxon>metagenomes</taxon>
        <taxon>ecological metagenomes</taxon>
    </lineage>
</organism>
<evidence type="ECO:0000313" key="1">
    <source>
        <dbReference type="EMBL" id="GAI76573.1"/>
    </source>
</evidence>
<accession>X1R7Q7</accession>
<protein>
    <submittedName>
        <fullName evidence="1">Uncharacterized protein</fullName>
    </submittedName>
</protein>